<dbReference type="Proteomes" id="UP000029864">
    <property type="component" value="Unassembled WGS sequence"/>
</dbReference>
<evidence type="ECO:0000256" key="2">
    <source>
        <dbReference type="RuleBase" id="RU362080"/>
    </source>
</evidence>
<dbReference type="eggNOG" id="COG2161">
    <property type="taxonomic scope" value="Bacteria"/>
</dbReference>
<comment type="function">
    <text evidence="2">Antitoxin component of a type II toxin-antitoxin (TA) system.</text>
</comment>
<dbReference type="Proteomes" id="UP000561726">
    <property type="component" value="Unassembled WGS sequence"/>
</dbReference>
<evidence type="ECO:0000256" key="1">
    <source>
        <dbReference type="ARBA" id="ARBA00009981"/>
    </source>
</evidence>
<sequence>MSTTVPVSVSDARDQLASIIDRARTEHQPVFLSRRGRRVAAVIDVDDLERLIELAEDMADIRAAEESREEMRRTKSEPTPWEQVKADLGLV</sequence>
<evidence type="ECO:0000313" key="6">
    <source>
        <dbReference type="Proteomes" id="UP000561726"/>
    </source>
</evidence>
<dbReference type="EMBL" id="JPXF01000132">
    <property type="protein sequence ID" value="KGJ71789.1"/>
    <property type="molecule type" value="Genomic_DNA"/>
</dbReference>
<comment type="similarity">
    <text evidence="1 2">Belongs to the phD/YefM antitoxin family.</text>
</comment>
<comment type="caution">
    <text evidence="3">The sequence shown here is derived from an EMBL/GenBank/DDBJ whole genome shotgun (WGS) entry which is preliminary data.</text>
</comment>
<evidence type="ECO:0000313" key="5">
    <source>
        <dbReference type="Proteomes" id="UP000029864"/>
    </source>
</evidence>
<dbReference type="InterPro" id="IPR051405">
    <property type="entry name" value="phD/YefM_antitoxin"/>
</dbReference>
<dbReference type="Gene3D" id="3.40.1620.10">
    <property type="entry name" value="YefM-like domain"/>
    <property type="match status" value="1"/>
</dbReference>
<dbReference type="Pfam" id="PF02604">
    <property type="entry name" value="PhdYeFM_antitox"/>
    <property type="match status" value="1"/>
</dbReference>
<dbReference type="InterPro" id="IPR036165">
    <property type="entry name" value="YefM-like_sf"/>
</dbReference>
<evidence type="ECO:0000313" key="4">
    <source>
        <dbReference type="EMBL" id="MBB5640143.1"/>
    </source>
</evidence>
<proteinExistence type="inferred from homology"/>
<reference evidence="4 6" key="2">
    <citation type="submission" date="2020-08" db="EMBL/GenBank/DDBJ databases">
        <title>Sequencing the genomes of 1000 actinobacteria strains.</title>
        <authorList>
            <person name="Klenk H.-P."/>
        </authorList>
    </citation>
    <scope>NUCLEOTIDE SEQUENCE [LARGE SCALE GENOMIC DNA]</scope>
    <source>
        <strain evidence="4 6">DSM 21065</strain>
    </source>
</reference>
<dbReference type="PANTHER" id="PTHR33713:SF10">
    <property type="entry name" value="ANTITOXIN YAFN"/>
    <property type="match status" value="1"/>
</dbReference>
<accession>A0A099J039</accession>
<keyword evidence="5" id="KW-1185">Reference proteome</keyword>
<dbReference type="NCBIfam" id="TIGR01552">
    <property type="entry name" value="phd_fam"/>
    <property type="match status" value="1"/>
</dbReference>
<dbReference type="EMBL" id="JACHBQ010000001">
    <property type="protein sequence ID" value="MBB5640143.1"/>
    <property type="molecule type" value="Genomic_DNA"/>
</dbReference>
<dbReference type="OrthoDB" id="4869854at2"/>
<dbReference type="PANTHER" id="PTHR33713">
    <property type="entry name" value="ANTITOXIN YAFN-RELATED"/>
    <property type="match status" value="1"/>
</dbReference>
<name>A0A099J039_9MICO</name>
<dbReference type="STRING" id="1001240.GY21_19775"/>
<reference evidence="3 5" key="1">
    <citation type="submission" date="2014-08" db="EMBL/GenBank/DDBJ databases">
        <authorList>
            <person name="Sisinthy S."/>
        </authorList>
    </citation>
    <scope>NUCLEOTIDE SEQUENCE [LARGE SCALE GENOMIC DNA]</scope>
    <source>
        <strain evidence="3 5">RuG17</strain>
    </source>
</reference>
<protein>
    <recommendedName>
        <fullName evidence="2">Antitoxin</fullName>
    </recommendedName>
</protein>
<gene>
    <name evidence="4" type="ORF">BJ997_000691</name>
    <name evidence="3" type="ORF">GY21_19775</name>
</gene>
<organism evidence="3 5">
    <name type="scientific">Cryobacterium roopkundense</name>
    <dbReference type="NCBI Taxonomy" id="1001240"/>
    <lineage>
        <taxon>Bacteria</taxon>
        <taxon>Bacillati</taxon>
        <taxon>Actinomycetota</taxon>
        <taxon>Actinomycetes</taxon>
        <taxon>Micrococcales</taxon>
        <taxon>Microbacteriaceae</taxon>
        <taxon>Cryobacterium</taxon>
    </lineage>
</organism>
<dbReference type="SUPFAM" id="SSF143120">
    <property type="entry name" value="YefM-like"/>
    <property type="match status" value="1"/>
</dbReference>
<dbReference type="RefSeq" id="WP_035840177.1">
    <property type="nucleotide sequence ID" value="NZ_JACHBQ010000001.1"/>
</dbReference>
<dbReference type="InterPro" id="IPR006442">
    <property type="entry name" value="Antitoxin_Phd/YefM"/>
</dbReference>
<dbReference type="AlphaFoldDB" id="A0A099J039"/>
<evidence type="ECO:0000313" key="3">
    <source>
        <dbReference type="EMBL" id="KGJ71789.1"/>
    </source>
</evidence>